<dbReference type="STRING" id="301302.ERS852420_03532"/>
<evidence type="ECO:0000313" key="2">
    <source>
        <dbReference type="Proteomes" id="UP000049979"/>
    </source>
</evidence>
<reference evidence="2" key="1">
    <citation type="submission" date="2015-05" db="EMBL/GenBank/DDBJ databases">
        <authorList>
            <consortium name="Pathogen Informatics"/>
        </authorList>
    </citation>
    <scope>NUCLEOTIDE SEQUENCE [LARGE SCALE GENOMIC DNA]</scope>
    <source>
        <strain evidence="2">M72</strain>
    </source>
</reference>
<protein>
    <submittedName>
        <fullName evidence="1">Uncharacterized protein</fullName>
    </submittedName>
</protein>
<accession>A0A0M6WR43</accession>
<proteinExistence type="predicted"/>
<dbReference type="Proteomes" id="UP000049979">
    <property type="component" value="Unassembled WGS sequence"/>
</dbReference>
<dbReference type="AlphaFoldDB" id="A0A0M6WR43"/>
<sequence length="88" mass="10168">MKKIHIEFSDERLITPSGLVFVGQILGKSSFVKKINRAPISKDYLQKQIKNGDVLLTYIGMLCQGKPQYEAVRDKYNLLGKMQFYIDR</sequence>
<dbReference type="EMBL" id="CVRR01000033">
    <property type="protein sequence ID" value="CRL40064.1"/>
    <property type="molecule type" value="Genomic_DNA"/>
</dbReference>
<organism evidence="1 2">
    <name type="scientific">Roseburia faecis</name>
    <dbReference type="NCBI Taxonomy" id="301302"/>
    <lineage>
        <taxon>Bacteria</taxon>
        <taxon>Bacillati</taxon>
        <taxon>Bacillota</taxon>
        <taxon>Clostridia</taxon>
        <taxon>Lachnospirales</taxon>
        <taxon>Lachnospiraceae</taxon>
        <taxon>Roseburia</taxon>
    </lineage>
</organism>
<name>A0A0M6WR43_9FIRM</name>
<keyword evidence="2" id="KW-1185">Reference proteome</keyword>
<evidence type="ECO:0000313" key="1">
    <source>
        <dbReference type="EMBL" id="CRL40064.1"/>
    </source>
</evidence>
<gene>
    <name evidence="1" type="ORF">M72_08191</name>
</gene>